<feature type="domain" description="Tetratricopeptide repeat protein 21A/21B fourth ARM" evidence="9">
    <location>
        <begin position="1058"/>
        <end position="1135"/>
    </location>
</feature>
<dbReference type="InterPro" id="IPR019734">
    <property type="entry name" value="TPR_rpt"/>
</dbReference>
<feature type="repeat" description="TPR" evidence="4">
    <location>
        <begin position="1934"/>
        <end position="1967"/>
    </location>
</feature>
<dbReference type="InterPro" id="IPR056836">
    <property type="entry name" value="ARM_TT21_4th"/>
</dbReference>
<dbReference type="InterPro" id="IPR056834">
    <property type="entry name" value="ARM_TT21_C"/>
</dbReference>
<feature type="repeat" description="TPR" evidence="4">
    <location>
        <begin position="786"/>
        <end position="819"/>
    </location>
</feature>
<dbReference type="InterPro" id="IPR056833">
    <property type="entry name" value="ARM_TT21_N"/>
</dbReference>
<dbReference type="PANTHER" id="PTHR14699">
    <property type="entry name" value="STI2 PROTEIN-RELATED"/>
    <property type="match status" value="1"/>
</dbReference>
<dbReference type="EMBL" id="JARBHB010000016">
    <property type="protein sequence ID" value="KAJ8866732.1"/>
    <property type="molecule type" value="Genomic_DNA"/>
</dbReference>
<evidence type="ECO:0000259" key="5">
    <source>
        <dbReference type="Pfam" id="PF25060"/>
    </source>
</evidence>
<feature type="domain" description="Tetratricopeptide repeat protein 21A/21B second ARM" evidence="5">
    <location>
        <begin position="315"/>
        <end position="580"/>
    </location>
</feature>
<dbReference type="Pfam" id="PF25064">
    <property type="entry name" value="ARM_TT21_5th"/>
    <property type="match status" value="2"/>
</dbReference>
<name>A0ABQ9G3T5_9NEOP</name>
<comment type="similarity">
    <text evidence="1">Belongs to the TTC21 family.</text>
</comment>
<gene>
    <name evidence="10" type="ORF">PR048_032593</name>
</gene>
<dbReference type="Pfam" id="PF25062">
    <property type="entry name" value="ARM_TT21_N"/>
    <property type="match status" value="1"/>
</dbReference>
<dbReference type="Pfam" id="PF13181">
    <property type="entry name" value="TPR_8"/>
    <property type="match status" value="1"/>
</dbReference>
<dbReference type="Pfam" id="PF25063">
    <property type="entry name" value="ARM_TT21_C"/>
    <property type="match status" value="1"/>
</dbReference>
<feature type="domain" description="Tetratricopeptide repeat protein 21A/21B fifth ARM repeats" evidence="8">
    <location>
        <begin position="1431"/>
        <end position="1495"/>
    </location>
</feature>
<evidence type="ECO:0000259" key="6">
    <source>
        <dbReference type="Pfam" id="PF25062"/>
    </source>
</evidence>
<dbReference type="InterPro" id="IPR056832">
    <property type="entry name" value="ARM_TT21_2nd"/>
</dbReference>
<keyword evidence="2" id="KW-0677">Repeat</keyword>
<evidence type="ECO:0000259" key="8">
    <source>
        <dbReference type="Pfam" id="PF25064"/>
    </source>
</evidence>
<feature type="repeat" description="TPR" evidence="4">
    <location>
        <begin position="752"/>
        <end position="785"/>
    </location>
</feature>
<evidence type="ECO:0000256" key="2">
    <source>
        <dbReference type="ARBA" id="ARBA00022737"/>
    </source>
</evidence>
<dbReference type="PANTHER" id="PTHR14699:SF0">
    <property type="entry name" value="TETRATRICOPEPTIDE REPEAT PROTEIN 21 HOMOLOG"/>
    <property type="match status" value="1"/>
</dbReference>
<dbReference type="SUPFAM" id="SSF48452">
    <property type="entry name" value="TPR-like"/>
    <property type="match status" value="4"/>
</dbReference>
<feature type="domain" description="Tetratricopeptide repeat protein 21A/21B fifth ARM repeats" evidence="8">
    <location>
        <begin position="1176"/>
        <end position="1231"/>
    </location>
</feature>
<evidence type="ECO:0000313" key="10">
    <source>
        <dbReference type="EMBL" id="KAJ8866732.1"/>
    </source>
</evidence>
<dbReference type="InterPro" id="IPR056835">
    <property type="entry name" value="ARM_TT21_5th"/>
</dbReference>
<dbReference type="Pfam" id="PF25060">
    <property type="entry name" value="ARM_TT21_2nd"/>
    <property type="match status" value="1"/>
</dbReference>
<dbReference type="PROSITE" id="PS50005">
    <property type="entry name" value="TPR"/>
    <property type="match status" value="3"/>
</dbReference>
<protein>
    <recommendedName>
        <fullName evidence="12">Tetratricopeptide repeat protein 21B</fullName>
    </recommendedName>
</protein>
<feature type="domain" description="Tetratricopeptide repeat protein 21A/21B fourth ARM" evidence="9">
    <location>
        <begin position="788"/>
        <end position="864"/>
    </location>
</feature>
<dbReference type="SMART" id="SM00028">
    <property type="entry name" value="TPR"/>
    <property type="match status" value="12"/>
</dbReference>
<accession>A0ABQ9G3T5</accession>
<evidence type="ECO:0000259" key="7">
    <source>
        <dbReference type="Pfam" id="PF25063"/>
    </source>
</evidence>
<evidence type="ECO:0000256" key="3">
    <source>
        <dbReference type="ARBA" id="ARBA00022803"/>
    </source>
</evidence>
<evidence type="ECO:0000256" key="4">
    <source>
        <dbReference type="PROSITE-ProRule" id="PRU00339"/>
    </source>
</evidence>
<dbReference type="Proteomes" id="UP001159363">
    <property type="component" value="Chromosome 15"/>
</dbReference>
<feature type="domain" description="Tetratricopeptide repeat protein 21A/21B N-terminal ARM repeat" evidence="6">
    <location>
        <begin position="73"/>
        <end position="271"/>
    </location>
</feature>
<sequence length="1984" mass="222328">MEVLTYLIASTGSSEFCGALVECMLLSSGVLWNWLDLPGGYWPLDRQYNFWRGVLTFLTTLFKMDGQDLKALIYYHARTKHYHAMQSVALEGVHKFPDDAAVFRLLSGLALVLNHRSQEAIREFDSLRSEQDVSLGVALALSAAHRLSPTVDREFVGTLDTRIKEERKHAGEVTLCLAALVLYLLGKADKAREYVDRALKVSRNFPDGLCIKGWIEHASGKDALKYFESAVDNSVNKRNMDAVFGKASCLMAMKKYETAIAVLNQVVVRMFDIDQAVETANRILSGDTHCLEAIKLKVLIVICKDGNYEEGTLALRRFSGEMENVEPRNTQLFVETARLFSRVCGRNPAILAETYRLAEKAAQLETNSPEMMTELGYQCLLQGRVKEATKFYRNASKMDDSSVVALSGLTVCQLAEGNSEQAKQQVEFLREVQGSSPCPELLLMSAQLDSANAVKHLNEAVDVHFNESLTRLPYGCQYLLQLNPDFLLQVVKEYLLYVPVQFDNLSVQDVPESLEKTKFILETVTKACPGLLQALYQLAKVQFLSGDIKSAAATLQHILDDVDATFPDAHLLMAQIHSRQDNFQSAAQSLEVGLSYNFKVRDHPLYHLITAQIQRHEGKLEDCLRSLKTAMSLAKRSVPGLALADKATMFLELVEAHKASDQLSDANSVMQDAIEEFQGTSEEGRITIANANLALHRNDVALSLELLQSVTPSQSHYQQARCRMADIHLNQRRDRRAYVETFRELMNTAPGPRSLAMLGDAYMSVQEPERAIDAYEKALKQNTRDLNLARKIGRALVQTHQYGKAISYYREAVKGDGSNELRLDMAELYMRLRQFDKAEHALTQELDTTTNSIELSHLVSRTKYDRRDMNLDPAPASDVTRPEDLCHVHPLSNPSKGVPARSPDTKYSSPWGQLVGLVLTLSTMLLVPDTEIWIPPWVDGGGTSVYTQVGPQHHLLHFRERLGLSKYQLESSPIPSRLEHLTPREQAAALCQRLTTLDYELRLFKPPTKLDDTAHSLANLWFWRTPFPPMPPAATSTLEHLHISPSETGARPSVTQSETQQVLLMLAEVREKAGNIKASLETLKEASDNQARVLKRSGGGDEQRKVATHICQQMAERAAAVRDHSLAVRYYKEALNFTADNPDTLLPLARLYMQVNDLDNCQATCTTLQKADTNNEAATVMLADLAFRKVDFETAKLHFQQLLSCQPNYWTALARMVEVMRRTGKLEQLDGALGVVAGVRLLVELGCLHGLLWLELLLVAFSGLGVPGTFRGAENREEEEAGGEAPPSLGCLSSPWLSIWVFSQYSHTANINCKYKDLSFDIDDHGATTCIIANWLLPVSILPSSHRYQGQGSNVKVSHMDPIWRTGDITTWLPVDSGFNGCTSATGFRRIIQCCVSSIHRWQRPDVELRSRENFVQSSTPGAVGNRLRLKVPEYLENASAACQRAGQEAGLSYCRGLYYWYCGNLNQALREFNGARRDAEWGQQAVYNMIEICLNPDDDVLSDSAMPEDEYVHVHVHSHAKLVLPSSCPDLGQGQAPPTRHEAEMLTRVFPLQPGQEDVMPSPHPAPAADKLPLYKSGCCRARESFLFHLLRHPTVLLSVLGPPEIFKAYSMSPEATSPPTTSQPNNQRTCLPTPNGWSGVMQCGYVQVLWYWQSRWKRGDNLSEEFHGSREMALRTAERLLSELKPGGGRDEMLNHRLLGNFLLLATRQKSTIERALQDLTSIASQDAYSNEFGSTLLQMTVVCEYGSAKEIGHIMVPRLGVQEFRNKRDGQGGILKIAKCLCGNCESEDRKESWWRGRGVVEGDGHGAREREDENKGSLEHVGVALGLATGYMLLKQTPRARNQLKRVAKSAWSFEDAEYLERCWLLLADIYMQNSKLDLAGELLRRVLQHNQGCTKAHEYSGLVAEKEQAHRDAAAHYERAWHFGGRTYPAIGYKLAFNYMKTKRYADAIDVCQQVLKLHPDYPRIRKDILDKSRNNLRT</sequence>
<proteinExistence type="inferred from homology"/>
<evidence type="ECO:0008006" key="12">
    <source>
        <dbReference type="Google" id="ProtNLM"/>
    </source>
</evidence>
<comment type="caution">
    <text evidence="10">The sequence shown here is derived from an EMBL/GenBank/DDBJ whole genome shotgun (WGS) entry which is preliminary data.</text>
</comment>
<evidence type="ECO:0000259" key="9">
    <source>
        <dbReference type="Pfam" id="PF25068"/>
    </source>
</evidence>
<reference evidence="10 11" key="1">
    <citation type="submission" date="2023-02" db="EMBL/GenBank/DDBJ databases">
        <title>LHISI_Scaffold_Assembly.</title>
        <authorList>
            <person name="Stuart O.P."/>
            <person name="Cleave R."/>
            <person name="Magrath M.J.L."/>
            <person name="Mikheyev A.S."/>
        </authorList>
    </citation>
    <scope>NUCLEOTIDE SEQUENCE [LARGE SCALE GENOMIC DNA]</scope>
    <source>
        <strain evidence="10">Daus_M_001</strain>
        <tissue evidence="10">Leg muscle</tissue>
    </source>
</reference>
<dbReference type="Pfam" id="PF25068">
    <property type="entry name" value="ARM_TT21_4th"/>
    <property type="match status" value="2"/>
</dbReference>
<keyword evidence="11" id="KW-1185">Reference proteome</keyword>
<evidence type="ECO:0000256" key="1">
    <source>
        <dbReference type="ARBA" id="ARBA00010935"/>
    </source>
</evidence>
<dbReference type="InterPro" id="IPR011990">
    <property type="entry name" value="TPR-like_helical_dom_sf"/>
</dbReference>
<keyword evidence="3 4" id="KW-0802">TPR repeat</keyword>
<dbReference type="Pfam" id="PF25058">
    <property type="entry name" value="ARM_TT21"/>
    <property type="match status" value="1"/>
</dbReference>
<evidence type="ECO:0000313" key="11">
    <source>
        <dbReference type="Proteomes" id="UP001159363"/>
    </source>
</evidence>
<dbReference type="Gene3D" id="1.25.40.10">
    <property type="entry name" value="Tetratricopeptide repeat domain"/>
    <property type="match status" value="5"/>
</dbReference>
<dbReference type="InterPro" id="IPR040364">
    <property type="entry name" value="TTC21A/TTC21B"/>
</dbReference>
<feature type="domain" description="Tetratricopeptide repeat protein 21A/21B C-terminal ARM" evidence="7">
    <location>
        <begin position="1823"/>
        <end position="1979"/>
    </location>
</feature>
<organism evidence="10 11">
    <name type="scientific">Dryococelus australis</name>
    <dbReference type="NCBI Taxonomy" id="614101"/>
    <lineage>
        <taxon>Eukaryota</taxon>
        <taxon>Metazoa</taxon>
        <taxon>Ecdysozoa</taxon>
        <taxon>Arthropoda</taxon>
        <taxon>Hexapoda</taxon>
        <taxon>Insecta</taxon>
        <taxon>Pterygota</taxon>
        <taxon>Neoptera</taxon>
        <taxon>Polyneoptera</taxon>
        <taxon>Phasmatodea</taxon>
        <taxon>Verophasmatodea</taxon>
        <taxon>Anareolatae</taxon>
        <taxon>Phasmatidae</taxon>
        <taxon>Eurycanthinae</taxon>
        <taxon>Dryococelus</taxon>
    </lineage>
</organism>